<evidence type="ECO:0000313" key="10">
    <source>
        <dbReference type="EMBL" id="CAB4931385.1"/>
    </source>
</evidence>
<feature type="transmembrane region" description="Helical" evidence="5">
    <location>
        <begin position="204"/>
        <end position="222"/>
    </location>
</feature>
<dbReference type="GO" id="GO:0016020">
    <property type="term" value="C:membrane"/>
    <property type="evidence" value="ECO:0007669"/>
    <property type="project" value="UniProtKB-SubCell"/>
</dbReference>
<gene>
    <name evidence="7" type="ORF">UFOPK2289_00568</name>
    <name evidence="8" type="ORF">UFOPK2822_00621</name>
    <name evidence="9" type="ORF">UFOPK3346_01281</name>
    <name evidence="10" type="ORF">UFOPK3670_01307</name>
</gene>
<dbReference type="InterPro" id="IPR036259">
    <property type="entry name" value="MFS_trans_sf"/>
</dbReference>
<feature type="transmembrane region" description="Helical" evidence="5">
    <location>
        <begin position="7"/>
        <end position="24"/>
    </location>
</feature>
<dbReference type="InterPro" id="IPR020846">
    <property type="entry name" value="MFS_dom"/>
</dbReference>
<dbReference type="PANTHER" id="PTHR23514">
    <property type="entry name" value="BYPASS OF STOP CODON PROTEIN 6"/>
    <property type="match status" value="1"/>
</dbReference>
<dbReference type="AlphaFoldDB" id="A0A6J6LJ90"/>
<feature type="transmembrane region" description="Helical" evidence="5">
    <location>
        <begin position="366"/>
        <end position="387"/>
    </location>
</feature>
<feature type="transmembrane region" description="Helical" evidence="5">
    <location>
        <begin position="337"/>
        <end position="360"/>
    </location>
</feature>
<dbReference type="InterPro" id="IPR051788">
    <property type="entry name" value="MFS_Transporter"/>
</dbReference>
<keyword evidence="2 5" id="KW-0812">Transmembrane</keyword>
<feature type="transmembrane region" description="Helical" evidence="5">
    <location>
        <begin position="134"/>
        <end position="156"/>
    </location>
</feature>
<evidence type="ECO:0000256" key="3">
    <source>
        <dbReference type="ARBA" id="ARBA00022989"/>
    </source>
</evidence>
<protein>
    <submittedName>
        <fullName evidence="7">Unannotated protein</fullName>
    </submittedName>
</protein>
<dbReference type="EMBL" id="CAEZZC010000006">
    <property type="protein sequence ID" value="CAB4747908.1"/>
    <property type="molecule type" value="Genomic_DNA"/>
</dbReference>
<feature type="transmembrane region" description="Helical" evidence="5">
    <location>
        <begin position="93"/>
        <end position="113"/>
    </location>
</feature>
<evidence type="ECO:0000256" key="1">
    <source>
        <dbReference type="ARBA" id="ARBA00004141"/>
    </source>
</evidence>
<feature type="transmembrane region" description="Helical" evidence="5">
    <location>
        <begin position="271"/>
        <end position="293"/>
    </location>
</feature>
<evidence type="ECO:0000313" key="8">
    <source>
        <dbReference type="EMBL" id="CAB4747908.1"/>
    </source>
</evidence>
<evidence type="ECO:0000256" key="2">
    <source>
        <dbReference type="ARBA" id="ARBA00022692"/>
    </source>
</evidence>
<dbReference type="Gene3D" id="1.20.1250.20">
    <property type="entry name" value="MFS general substrate transporter like domains"/>
    <property type="match status" value="1"/>
</dbReference>
<dbReference type="EMBL" id="CAFBLE010000014">
    <property type="protein sequence ID" value="CAB4875152.1"/>
    <property type="molecule type" value="Genomic_DNA"/>
</dbReference>
<accession>A0A6J6LJ90</accession>
<dbReference type="PROSITE" id="PS50850">
    <property type="entry name" value="MFS"/>
    <property type="match status" value="1"/>
</dbReference>
<evidence type="ECO:0000313" key="9">
    <source>
        <dbReference type="EMBL" id="CAB4875152.1"/>
    </source>
</evidence>
<evidence type="ECO:0000313" key="7">
    <source>
        <dbReference type="EMBL" id="CAB4661762.1"/>
    </source>
</evidence>
<feature type="transmembrane region" description="Helical" evidence="5">
    <location>
        <begin position="242"/>
        <end position="259"/>
    </location>
</feature>
<feature type="transmembrane region" description="Helical" evidence="5">
    <location>
        <begin position="299"/>
        <end position="325"/>
    </location>
</feature>
<reference evidence="7" key="1">
    <citation type="submission" date="2020-05" db="EMBL/GenBank/DDBJ databases">
        <authorList>
            <person name="Chiriac C."/>
            <person name="Salcher M."/>
            <person name="Ghai R."/>
            <person name="Kavagutti S V."/>
        </authorList>
    </citation>
    <scope>NUCLEOTIDE SEQUENCE</scope>
</reference>
<dbReference type="EMBL" id="CAEZWT010000011">
    <property type="protein sequence ID" value="CAB4661762.1"/>
    <property type="molecule type" value="Genomic_DNA"/>
</dbReference>
<dbReference type="GO" id="GO:0022857">
    <property type="term" value="F:transmembrane transporter activity"/>
    <property type="evidence" value="ECO:0007669"/>
    <property type="project" value="InterPro"/>
</dbReference>
<keyword evidence="4 5" id="KW-0472">Membrane</keyword>
<feature type="transmembrane region" description="Helical" evidence="5">
    <location>
        <begin position="70"/>
        <end position="87"/>
    </location>
</feature>
<feature type="transmembrane region" description="Helical" evidence="5">
    <location>
        <begin position="44"/>
        <end position="63"/>
    </location>
</feature>
<sequence length="392" mass="41903">MNTPVRKSLGAIFFLFGFGIMAWIPRFPEVKQNLHLSNGQFGTLISTGSIGSVFSFLLIGHYVHRFGTRISISVSATALFVATAGIVHVSSSWQFLLCNIVLGAGVSAFHISINGQAFAEQERNGGSIIPRFHGLWAAGALVTAILSGFLTSRVSLRTHIDIVAGISYLLVLILLKRISSTLVPASIEPNRELSLHQLLSVSNIDWVMTLGLTCATLIEFAIGDWATIFSKEDLHMSAGVSTIPYILLMVAIISGRLTVHRIVEKIDVGTLVRYSSIVGSLTFMISVTLGAYISKSSPTIGFVIFASGTLVTGLGISYLAPTYFLTANKRSSLPSAMVLGQLGLIQTILIFALKTILAWTAQLTSISVALLLPGAMLLGVALTAPVIRKANI</sequence>
<name>A0A6J6LJ90_9ZZZZ</name>
<dbReference type="EMBL" id="CAFBMV010000012">
    <property type="protein sequence ID" value="CAB4931385.1"/>
    <property type="molecule type" value="Genomic_DNA"/>
</dbReference>
<evidence type="ECO:0000256" key="5">
    <source>
        <dbReference type="SAM" id="Phobius"/>
    </source>
</evidence>
<dbReference type="PANTHER" id="PTHR23514:SF13">
    <property type="entry name" value="INNER MEMBRANE PROTEIN YBJJ"/>
    <property type="match status" value="1"/>
</dbReference>
<evidence type="ECO:0000256" key="4">
    <source>
        <dbReference type="ARBA" id="ARBA00023136"/>
    </source>
</evidence>
<organism evidence="7">
    <name type="scientific">freshwater metagenome</name>
    <dbReference type="NCBI Taxonomy" id="449393"/>
    <lineage>
        <taxon>unclassified sequences</taxon>
        <taxon>metagenomes</taxon>
        <taxon>ecological metagenomes</taxon>
    </lineage>
</organism>
<dbReference type="SUPFAM" id="SSF103473">
    <property type="entry name" value="MFS general substrate transporter"/>
    <property type="match status" value="1"/>
</dbReference>
<dbReference type="Pfam" id="PF07690">
    <property type="entry name" value="MFS_1"/>
    <property type="match status" value="1"/>
</dbReference>
<dbReference type="InterPro" id="IPR011701">
    <property type="entry name" value="MFS"/>
</dbReference>
<feature type="transmembrane region" description="Helical" evidence="5">
    <location>
        <begin position="162"/>
        <end position="183"/>
    </location>
</feature>
<evidence type="ECO:0000259" key="6">
    <source>
        <dbReference type="PROSITE" id="PS50850"/>
    </source>
</evidence>
<feature type="domain" description="Major facilitator superfamily (MFS) profile" evidence="6">
    <location>
        <begin position="3"/>
        <end position="391"/>
    </location>
</feature>
<comment type="subcellular location">
    <subcellularLocation>
        <location evidence="1">Membrane</location>
        <topology evidence="1">Multi-pass membrane protein</topology>
    </subcellularLocation>
</comment>
<keyword evidence="3 5" id="KW-1133">Transmembrane helix</keyword>
<proteinExistence type="predicted"/>